<dbReference type="AlphaFoldDB" id="A0A6C0DT29"/>
<dbReference type="SUPFAM" id="SSF53756">
    <property type="entry name" value="UDP-Glycosyltransferase/glycogen phosphorylase"/>
    <property type="match status" value="1"/>
</dbReference>
<protein>
    <recommendedName>
        <fullName evidence="4">Fucosyltransferase C-terminal domain-containing protein</fullName>
    </recommendedName>
</protein>
<organism evidence="5">
    <name type="scientific">viral metagenome</name>
    <dbReference type="NCBI Taxonomy" id="1070528"/>
    <lineage>
        <taxon>unclassified sequences</taxon>
        <taxon>metagenomes</taxon>
        <taxon>organismal metagenomes</taxon>
    </lineage>
</organism>
<dbReference type="InterPro" id="IPR038577">
    <property type="entry name" value="GT10-like_C_sf"/>
</dbReference>
<dbReference type="EMBL" id="MN739673">
    <property type="protein sequence ID" value="QHT19967.1"/>
    <property type="molecule type" value="Genomic_DNA"/>
</dbReference>
<dbReference type="InterPro" id="IPR055270">
    <property type="entry name" value="Glyco_tran_10_C"/>
</dbReference>
<proteinExistence type="inferred from homology"/>
<evidence type="ECO:0000256" key="3">
    <source>
        <dbReference type="ARBA" id="ARBA00022679"/>
    </source>
</evidence>
<dbReference type="GO" id="GO:0046920">
    <property type="term" value="F:alpha-(1-&gt;3)-fucosyltransferase activity"/>
    <property type="evidence" value="ECO:0007669"/>
    <property type="project" value="TreeGrafter"/>
</dbReference>
<keyword evidence="3" id="KW-0808">Transferase</keyword>
<name>A0A6C0DT29_9ZZZZ</name>
<dbReference type="Gene3D" id="3.40.50.11660">
    <property type="entry name" value="Glycosyl transferase family 10, C-terminal domain"/>
    <property type="match status" value="1"/>
</dbReference>
<reference evidence="5" key="1">
    <citation type="journal article" date="2020" name="Nature">
        <title>Giant virus diversity and host interactions through global metagenomics.</title>
        <authorList>
            <person name="Schulz F."/>
            <person name="Roux S."/>
            <person name="Paez-Espino D."/>
            <person name="Jungbluth S."/>
            <person name="Walsh D.A."/>
            <person name="Denef V.J."/>
            <person name="McMahon K.D."/>
            <person name="Konstantinidis K.T."/>
            <person name="Eloe-Fadrosh E.A."/>
            <person name="Kyrpides N.C."/>
            <person name="Woyke T."/>
        </authorList>
    </citation>
    <scope>NUCLEOTIDE SEQUENCE</scope>
    <source>
        <strain evidence="5">GVMAG-M-3300023174-5</strain>
    </source>
</reference>
<keyword evidence="2" id="KW-0328">Glycosyltransferase</keyword>
<dbReference type="GO" id="GO:0016020">
    <property type="term" value="C:membrane"/>
    <property type="evidence" value="ECO:0007669"/>
    <property type="project" value="InterPro"/>
</dbReference>
<dbReference type="InterPro" id="IPR001503">
    <property type="entry name" value="Glyco_trans_10"/>
</dbReference>
<accession>A0A6C0DT29</accession>
<dbReference type="Pfam" id="PF00852">
    <property type="entry name" value="Glyco_transf_10"/>
    <property type="match status" value="1"/>
</dbReference>
<evidence type="ECO:0000259" key="4">
    <source>
        <dbReference type="Pfam" id="PF00852"/>
    </source>
</evidence>
<evidence type="ECO:0000256" key="2">
    <source>
        <dbReference type="ARBA" id="ARBA00022676"/>
    </source>
</evidence>
<sequence>MTTMKIKVFSDFCTSEVCKEKFEKVCKSHLIENYGEDKEIYITCNDDYTHAIILNKAMPELKIPKNNVLGLACEPVSFLSLTPEFIEYAKTNIGKYFIGDKNGLKKPFVEHHGFMWFDHPSPEKVINKKNVMSMIFSEKNSAPGHKYRHALIVHIINNNLPIDIYGRGCQFLPDHLRNRPNIKGVFDNTEPYDDYIFTISIENFTSNKYFSEKIISPIMCGTIPIYLGCKNIEKYVKDFYVPMTGVYKDDIALIQDVLQKPYQYMKDIKTTKEEIFDTINFIKNVKNLF</sequence>
<dbReference type="PANTHER" id="PTHR11929:SF194">
    <property type="entry name" value="ALPHA-(1,3)-FUCOSYLTRANSFERASE 10"/>
    <property type="match status" value="1"/>
</dbReference>
<evidence type="ECO:0000313" key="5">
    <source>
        <dbReference type="EMBL" id="QHT19967.1"/>
    </source>
</evidence>
<dbReference type="PANTHER" id="PTHR11929">
    <property type="entry name" value="ALPHA- 1,3 -FUCOSYLTRANSFERASE"/>
    <property type="match status" value="1"/>
</dbReference>
<comment type="similarity">
    <text evidence="1">Belongs to the glycosyltransferase 10 family.</text>
</comment>
<feature type="domain" description="Fucosyltransferase C-terminal" evidence="4">
    <location>
        <begin position="128"/>
        <end position="236"/>
    </location>
</feature>
<evidence type="ECO:0000256" key="1">
    <source>
        <dbReference type="ARBA" id="ARBA00008919"/>
    </source>
</evidence>